<dbReference type="KEGG" id="aue:C5O00_07475"/>
<sequence length="315" mass="36900">MIRQPKGPLFLLLLFFFFFSELPAQDNSETKVENTFYKRQIELHHDNDFLLFTDWFYTTGSFINYRTLLNEQEENRDRRQLTIGVLQIFYTPSNITETNVRLFDRPYAGFSAITTSLALTNERRLLDFTLQMGASGSISGAEGFQSWFHSSNESAEASWIGQIEDAIHINLYARYIRDWKLLDDKFGVHMAWTPTVALGTRDMFIENQAAFFFGRRADIHRTMAYHQIGNIQPEFFFSLKFAYRYVIYDALLEGFITGDSSIFTVDPVDHFFTYGFEGYYRKKRMEYKAGYNYASPRVGTTLLHTWITLSIARNF</sequence>
<dbReference type="InterPro" id="IPR037107">
    <property type="entry name" value="Put_OMP_sf"/>
</dbReference>
<evidence type="ECO:0000313" key="2">
    <source>
        <dbReference type="EMBL" id="AVI51024.1"/>
    </source>
</evidence>
<protein>
    <recommendedName>
        <fullName evidence="4">Lipid A deacylase LpxR family protein</fullName>
    </recommendedName>
</protein>
<evidence type="ECO:0000256" key="1">
    <source>
        <dbReference type="SAM" id="SignalP"/>
    </source>
</evidence>
<feature type="chain" id="PRO_5015496710" description="Lipid A deacylase LpxR family protein" evidence="1">
    <location>
        <begin position="25"/>
        <end position="315"/>
    </location>
</feature>
<name>A0A2S0HWU7_9FLAO</name>
<keyword evidence="3" id="KW-1185">Reference proteome</keyword>
<evidence type="ECO:0008006" key="4">
    <source>
        <dbReference type="Google" id="ProtNLM"/>
    </source>
</evidence>
<dbReference type="OrthoDB" id="622552at2"/>
<reference evidence="2 3" key="1">
    <citation type="submission" date="2018-02" db="EMBL/GenBank/DDBJ databases">
        <title>Genomic analysis of the strain RR4-38 isolated from a seawater recirculating aquaculture system.</title>
        <authorList>
            <person name="Kim Y.-S."/>
            <person name="Jang Y.H."/>
            <person name="Kim K.-H."/>
        </authorList>
    </citation>
    <scope>NUCLEOTIDE SEQUENCE [LARGE SCALE GENOMIC DNA]</scope>
    <source>
        <strain evidence="2 3">RR4-38</strain>
    </source>
</reference>
<dbReference type="AlphaFoldDB" id="A0A2S0HWU7"/>
<dbReference type="RefSeq" id="WP_105216265.1">
    <property type="nucleotide sequence ID" value="NZ_CP027062.1"/>
</dbReference>
<feature type="signal peptide" evidence="1">
    <location>
        <begin position="1"/>
        <end position="24"/>
    </location>
</feature>
<dbReference type="EMBL" id="CP027062">
    <property type="protein sequence ID" value="AVI51024.1"/>
    <property type="molecule type" value="Genomic_DNA"/>
</dbReference>
<accession>A0A2S0HWU7</accession>
<evidence type="ECO:0000313" key="3">
    <source>
        <dbReference type="Proteomes" id="UP000238442"/>
    </source>
</evidence>
<dbReference type="Gene3D" id="2.40.128.140">
    <property type="entry name" value="Outer membrane protein"/>
    <property type="match status" value="1"/>
</dbReference>
<dbReference type="Proteomes" id="UP000238442">
    <property type="component" value="Chromosome"/>
</dbReference>
<dbReference type="InterPro" id="IPR018707">
    <property type="entry name" value="LpxR"/>
</dbReference>
<gene>
    <name evidence="2" type="ORF">C5O00_07475</name>
</gene>
<proteinExistence type="predicted"/>
<keyword evidence="1" id="KW-0732">Signal</keyword>
<dbReference type="Pfam" id="PF09982">
    <property type="entry name" value="LpxR"/>
    <property type="match status" value="1"/>
</dbReference>
<organism evidence="2 3">
    <name type="scientific">Pukyongia salina</name>
    <dbReference type="NCBI Taxonomy" id="2094025"/>
    <lineage>
        <taxon>Bacteria</taxon>
        <taxon>Pseudomonadati</taxon>
        <taxon>Bacteroidota</taxon>
        <taxon>Flavobacteriia</taxon>
        <taxon>Flavobacteriales</taxon>
        <taxon>Flavobacteriaceae</taxon>
        <taxon>Pukyongia</taxon>
    </lineage>
</organism>